<dbReference type="Proteomes" id="UP001055879">
    <property type="component" value="Linkage Group LG13"/>
</dbReference>
<protein>
    <submittedName>
        <fullName evidence="1">Uncharacterized protein</fullName>
    </submittedName>
</protein>
<organism evidence="1 2">
    <name type="scientific">Arctium lappa</name>
    <name type="common">Greater burdock</name>
    <name type="synonym">Lappa major</name>
    <dbReference type="NCBI Taxonomy" id="4217"/>
    <lineage>
        <taxon>Eukaryota</taxon>
        <taxon>Viridiplantae</taxon>
        <taxon>Streptophyta</taxon>
        <taxon>Embryophyta</taxon>
        <taxon>Tracheophyta</taxon>
        <taxon>Spermatophyta</taxon>
        <taxon>Magnoliopsida</taxon>
        <taxon>eudicotyledons</taxon>
        <taxon>Gunneridae</taxon>
        <taxon>Pentapetalae</taxon>
        <taxon>asterids</taxon>
        <taxon>campanulids</taxon>
        <taxon>Asterales</taxon>
        <taxon>Asteraceae</taxon>
        <taxon>Carduoideae</taxon>
        <taxon>Cardueae</taxon>
        <taxon>Arctiinae</taxon>
        <taxon>Arctium</taxon>
    </lineage>
</organism>
<gene>
    <name evidence="1" type="ORF">L6452_35987</name>
</gene>
<name>A0ACB8Y9F7_ARCLA</name>
<evidence type="ECO:0000313" key="1">
    <source>
        <dbReference type="EMBL" id="KAI3681202.1"/>
    </source>
</evidence>
<proteinExistence type="predicted"/>
<dbReference type="EMBL" id="CM042059">
    <property type="protein sequence ID" value="KAI3681202.1"/>
    <property type="molecule type" value="Genomic_DNA"/>
</dbReference>
<evidence type="ECO:0000313" key="2">
    <source>
        <dbReference type="Proteomes" id="UP001055879"/>
    </source>
</evidence>
<keyword evidence="2" id="KW-1185">Reference proteome</keyword>
<sequence length="180" mass="20241">MLKIYNSTCTATYAATYEENCWCIVVEKRNSNNVVKQVDPVGIEVFVGDRNKKATEAEAMIFDGSHNQEDQNDICRNDVEGILTLTINAGKDDQFNSEDSSLHPLEESCVSLSANPTIAENQYDISVTRNLVPEINSDAPDFYHSSEGSGQKDERLWLYIEILCPESADRRKVAHQDFVE</sequence>
<comment type="caution">
    <text evidence="1">The sequence shown here is derived from an EMBL/GenBank/DDBJ whole genome shotgun (WGS) entry which is preliminary data.</text>
</comment>
<reference evidence="1 2" key="2">
    <citation type="journal article" date="2022" name="Mol. Ecol. Resour.">
        <title>The genomes of chicory, endive, great burdock and yacon provide insights into Asteraceae paleo-polyploidization history and plant inulin production.</title>
        <authorList>
            <person name="Fan W."/>
            <person name="Wang S."/>
            <person name="Wang H."/>
            <person name="Wang A."/>
            <person name="Jiang F."/>
            <person name="Liu H."/>
            <person name="Zhao H."/>
            <person name="Xu D."/>
            <person name="Zhang Y."/>
        </authorList>
    </citation>
    <scope>NUCLEOTIDE SEQUENCE [LARGE SCALE GENOMIC DNA]</scope>
    <source>
        <strain evidence="2">cv. Niubang</strain>
    </source>
</reference>
<accession>A0ACB8Y9F7</accession>
<reference evidence="2" key="1">
    <citation type="journal article" date="2022" name="Mol. Ecol. Resour.">
        <title>The genomes of chicory, endive, great burdock and yacon provide insights into Asteraceae palaeo-polyploidization history and plant inulin production.</title>
        <authorList>
            <person name="Fan W."/>
            <person name="Wang S."/>
            <person name="Wang H."/>
            <person name="Wang A."/>
            <person name="Jiang F."/>
            <person name="Liu H."/>
            <person name="Zhao H."/>
            <person name="Xu D."/>
            <person name="Zhang Y."/>
        </authorList>
    </citation>
    <scope>NUCLEOTIDE SEQUENCE [LARGE SCALE GENOMIC DNA]</scope>
    <source>
        <strain evidence="2">cv. Niubang</strain>
    </source>
</reference>